<comment type="similarity">
    <text evidence="1">Belongs to the GDA1/CD39 NTPase family.</text>
</comment>
<evidence type="ECO:0008006" key="8">
    <source>
        <dbReference type="Google" id="ProtNLM"/>
    </source>
</evidence>
<dbReference type="Pfam" id="PF01150">
    <property type="entry name" value="GDA1_CD39"/>
    <property type="match status" value="1"/>
</dbReference>
<organism evidence="6 7">
    <name type="scientific">Aphanomyces euteiches</name>
    <dbReference type="NCBI Taxonomy" id="100861"/>
    <lineage>
        <taxon>Eukaryota</taxon>
        <taxon>Sar</taxon>
        <taxon>Stramenopiles</taxon>
        <taxon>Oomycota</taxon>
        <taxon>Saprolegniomycetes</taxon>
        <taxon>Saprolegniales</taxon>
        <taxon>Verrucalvaceae</taxon>
        <taxon>Aphanomyces</taxon>
    </lineage>
</organism>
<dbReference type="GO" id="GO:0016020">
    <property type="term" value="C:membrane"/>
    <property type="evidence" value="ECO:0007669"/>
    <property type="project" value="TreeGrafter"/>
</dbReference>
<accession>A0A6G0WKG2</accession>
<dbReference type="EMBL" id="VJMJ01000189">
    <property type="protein sequence ID" value="KAF0727762.1"/>
    <property type="molecule type" value="Genomic_DNA"/>
</dbReference>
<protein>
    <recommendedName>
        <fullName evidence="8">VWFA domain-containing protein</fullName>
    </recommendedName>
</protein>
<dbReference type="PANTHER" id="PTHR11782:SF83">
    <property type="entry name" value="GUANOSINE-DIPHOSPHATASE"/>
    <property type="match status" value="1"/>
</dbReference>
<dbReference type="InterPro" id="IPR000407">
    <property type="entry name" value="GDA1_CD39_NTPase"/>
</dbReference>
<dbReference type="AlphaFoldDB" id="A0A6G0WKG2"/>
<evidence type="ECO:0000256" key="2">
    <source>
        <dbReference type="ARBA" id="ARBA00022801"/>
    </source>
</evidence>
<evidence type="ECO:0000313" key="7">
    <source>
        <dbReference type="Proteomes" id="UP000481153"/>
    </source>
</evidence>
<proteinExistence type="inferred from homology"/>
<evidence type="ECO:0000256" key="1">
    <source>
        <dbReference type="ARBA" id="ARBA00009283"/>
    </source>
</evidence>
<sequence length="487" mass="53349">MAPTTSWWRRRFAIVSAACLAYAVGSGLPTPPTTSSGCRVIVEANASATSVSLFLPGGSTDSSDLLVLDGFASVPGDLAKQGPSTAYNSIKTAFHKVVERIPEENRPMCSVHLYATGSMRSLPSEEQKAIYDALAVDFQKDESVPLVLERNHLETLTADEEAYYVVLSANILAKRVGSDLEPTDLELYGSLDLTQASSQIVVDVEHRWRYNSRKKSFGSSRPLRRIDFFALTFSNFGRHSLLAQVSSLLEAKNSTENPCLFKGSNDDANRTGGGDAVACLQLVQQLVDTSNAKCATDTYCALDAISQPRLSGPYFAFGDFYRMALFAKDVLHLTTPIPTVPFDFPTPALAEITQAAKVVCSEPFDRVQALPSADSTRCLDLCYTSVLLKQFGFTDDEKRVMYVEELHDEPIRWTRGVYWSLQVEARQAYETALGDYLSAQVDMGLPVGWNLALLVLVFAIVALVNLVHRASNNGTTHALEFVHDASQ</sequence>
<dbReference type="Gene3D" id="3.30.420.40">
    <property type="match status" value="1"/>
</dbReference>
<dbReference type="VEuPathDB" id="FungiDB:AeMF1_020630"/>
<feature type="active site" description="Proton acceptor" evidence="3">
    <location>
        <position position="161"/>
    </location>
</feature>
<keyword evidence="4" id="KW-0812">Transmembrane</keyword>
<gene>
    <name evidence="6" type="ORF">Ae201684_014276</name>
</gene>
<dbReference type="GO" id="GO:0017110">
    <property type="term" value="F:nucleoside diphosphate phosphatase activity"/>
    <property type="evidence" value="ECO:0007669"/>
    <property type="project" value="TreeGrafter"/>
</dbReference>
<keyword evidence="2" id="KW-0378">Hydrolase</keyword>
<keyword evidence="5" id="KW-0732">Signal</keyword>
<keyword evidence="4" id="KW-1133">Transmembrane helix</keyword>
<feature type="chain" id="PRO_5026243051" description="VWFA domain-containing protein" evidence="5">
    <location>
        <begin position="24"/>
        <end position="487"/>
    </location>
</feature>
<evidence type="ECO:0000313" key="6">
    <source>
        <dbReference type="EMBL" id="KAF0727762.1"/>
    </source>
</evidence>
<comment type="caution">
    <text evidence="6">The sequence shown here is derived from an EMBL/GenBank/DDBJ whole genome shotgun (WGS) entry which is preliminary data.</text>
</comment>
<keyword evidence="4" id="KW-0472">Membrane</keyword>
<dbReference type="Gene3D" id="3.30.420.150">
    <property type="entry name" value="Exopolyphosphatase. Domain 2"/>
    <property type="match status" value="1"/>
</dbReference>
<dbReference type="Proteomes" id="UP000481153">
    <property type="component" value="Unassembled WGS sequence"/>
</dbReference>
<dbReference type="PANTHER" id="PTHR11782">
    <property type="entry name" value="ADENOSINE/GUANOSINE DIPHOSPHATASE"/>
    <property type="match status" value="1"/>
</dbReference>
<feature type="signal peptide" evidence="5">
    <location>
        <begin position="1"/>
        <end position="23"/>
    </location>
</feature>
<feature type="transmembrane region" description="Helical" evidence="4">
    <location>
        <begin position="447"/>
        <end position="467"/>
    </location>
</feature>
<evidence type="ECO:0000256" key="5">
    <source>
        <dbReference type="SAM" id="SignalP"/>
    </source>
</evidence>
<keyword evidence="7" id="KW-1185">Reference proteome</keyword>
<evidence type="ECO:0000256" key="4">
    <source>
        <dbReference type="SAM" id="Phobius"/>
    </source>
</evidence>
<evidence type="ECO:0000256" key="3">
    <source>
        <dbReference type="PIRSR" id="PIRSR600407-1"/>
    </source>
</evidence>
<name>A0A6G0WKG2_9STRA</name>
<reference evidence="6 7" key="1">
    <citation type="submission" date="2019-07" db="EMBL/GenBank/DDBJ databases">
        <title>Genomics analysis of Aphanomyces spp. identifies a new class of oomycete effector associated with host adaptation.</title>
        <authorList>
            <person name="Gaulin E."/>
        </authorList>
    </citation>
    <scope>NUCLEOTIDE SEQUENCE [LARGE SCALE GENOMIC DNA]</scope>
    <source>
        <strain evidence="6 7">ATCC 201684</strain>
    </source>
</reference>
<dbReference type="GO" id="GO:0009134">
    <property type="term" value="P:nucleoside diphosphate catabolic process"/>
    <property type="evidence" value="ECO:0007669"/>
    <property type="project" value="TreeGrafter"/>
</dbReference>